<comment type="similarity">
    <text evidence="6">Belongs to the eukaryotic/archaeal RNase P protein component 1 family.</text>
</comment>
<comment type="subcellular location">
    <subcellularLocation>
        <location evidence="6">Cytoplasm</location>
    </subcellularLocation>
</comment>
<dbReference type="GO" id="GO:0004526">
    <property type="term" value="F:ribonuclease P activity"/>
    <property type="evidence" value="ECO:0007669"/>
    <property type="project" value="UniProtKB-UniRule"/>
</dbReference>
<dbReference type="Gene3D" id="2.30.30.210">
    <property type="entry name" value="Ribonuclease P/MRP, subunit p29"/>
    <property type="match status" value="1"/>
</dbReference>
<keyword evidence="1 6" id="KW-0963">Cytoplasm</keyword>
<evidence type="ECO:0000256" key="4">
    <source>
        <dbReference type="ARBA" id="ARBA00022759"/>
    </source>
</evidence>
<organism evidence="7">
    <name type="scientific">Fervidicoccus fontis</name>
    <dbReference type="NCBI Taxonomy" id="683846"/>
    <lineage>
        <taxon>Archaea</taxon>
        <taxon>Thermoproteota</taxon>
        <taxon>Thermoprotei</taxon>
        <taxon>Fervidicoccales</taxon>
        <taxon>Fervidicoccaceae</taxon>
        <taxon>Fervidicoccus</taxon>
    </lineage>
</organism>
<evidence type="ECO:0000256" key="6">
    <source>
        <dbReference type="HAMAP-Rule" id="MF_00754"/>
    </source>
</evidence>
<dbReference type="GO" id="GO:0005737">
    <property type="term" value="C:cytoplasm"/>
    <property type="evidence" value="ECO:0007669"/>
    <property type="project" value="UniProtKB-SubCell"/>
</dbReference>
<evidence type="ECO:0000256" key="1">
    <source>
        <dbReference type="ARBA" id="ARBA00022490"/>
    </source>
</evidence>
<gene>
    <name evidence="6" type="primary">rnp1</name>
    <name evidence="7" type="ORF">ENM78_03995</name>
</gene>
<dbReference type="InterPro" id="IPR036980">
    <property type="entry name" value="RNase_P/MRP_Rpp29_sf"/>
</dbReference>
<dbReference type="InterPro" id="IPR023534">
    <property type="entry name" value="Rof/RNase_P-like"/>
</dbReference>
<dbReference type="HAMAP" id="MF_00754">
    <property type="entry name" value="RNase_P_1"/>
    <property type="match status" value="1"/>
</dbReference>
<accession>A0A7J3ZKP3</accession>
<evidence type="ECO:0000313" key="7">
    <source>
        <dbReference type="EMBL" id="HHQ80598.1"/>
    </source>
</evidence>
<keyword evidence="4 6" id="KW-0255">Endonuclease</keyword>
<dbReference type="InterPro" id="IPR002730">
    <property type="entry name" value="Rpp29/RNP1"/>
</dbReference>
<name>A0A7J3ZKP3_9CREN</name>
<dbReference type="InterPro" id="IPR023538">
    <property type="entry name" value="RNP1"/>
</dbReference>
<reference evidence="7" key="1">
    <citation type="journal article" date="2020" name="mSystems">
        <title>Genome- and Community-Level Interaction Insights into Carbon Utilization and Element Cycling Functions of Hydrothermarchaeota in Hydrothermal Sediment.</title>
        <authorList>
            <person name="Zhou Z."/>
            <person name="Liu Y."/>
            <person name="Xu W."/>
            <person name="Pan J."/>
            <person name="Luo Z.H."/>
            <person name="Li M."/>
        </authorList>
    </citation>
    <scope>NUCLEOTIDE SEQUENCE [LARGE SCALE GENOMIC DNA]</scope>
    <source>
        <strain evidence="7">SpSt-1116</strain>
    </source>
</reference>
<dbReference type="EMBL" id="DRZC01000056">
    <property type="protein sequence ID" value="HHQ80598.1"/>
    <property type="molecule type" value="Genomic_DNA"/>
</dbReference>
<dbReference type="SUPFAM" id="SSF101744">
    <property type="entry name" value="Rof/RNase P subunit-like"/>
    <property type="match status" value="1"/>
</dbReference>
<dbReference type="EC" id="3.1.26.5" evidence="6"/>
<keyword evidence="2 6" id="KW-0819">tRNA processing</keyword>
<comment type="subunit">
    <text evidence="6">Consists of a catalytic RNA component and at least 4-5 protein subunits.</text>
</comment>
<sequence>MGTRRKKLLTYKDLFGKRTRIVLSLDPGLRGLEGTFCNETLRTIILKTPRGPKAVLKNLITKMVVYTERGRPIEISGWELAGRPYERLKLKYLATRRRGAGVRGNA</sequence>
<dbReference type="AlphaFoldDB" id="A0A7J3ZKP3"/>
<proteinExistence type="inferred from homology"/>
<dbReference type="Pfam" id="PF01868">
    <property type="entry name" value="RNase_P-MRP_p29"/>
    <property type="match status" value="1"/>
</dbReference>
<protein>
    <recommendedName>
        <fullName evidence="6">Ribonuclease P protein component 1</fullName>
        <shortName evidence="6">RNase P component 1</shortName>
        <ecNumber evidence="6">3.1.26.5</ecNumber>
    </recommendedName>
    <alternativeName>
        <fullName evidence="6">Rpp29</fullName>
    </alternativeName>
</protein>
<comment type="caution">
    <text evidence="7">The sequence shown here is derived from an EMBL/GenBank/DDBJ whole genome shotgun (WGS) entry which is preliminary data.</text>
</comment>
<evidence type="ECO:0000256" key="2">
    <source>
        <dbReference type="ARBA" id="ARBA00022694"/>
    </source>
</evidence>
<keyword evidence="3 6" id="KW-0540">Nuclease</keyword>
<keyword evidence="5 6" id="KW-0378">Hydrolase</keyword>
<dbReference type="GO" id="GO:0003723">
    <property type="term" value="F:RNA binding"/>
    <property type="evidence" value="ECO:0007669"/>
    <property type="project" value="InterPro"/>
</dbReference>
<comment type="function">
    <text evidence="6">Part of ribonuclease P, a protein complex that generates mature tRNA molecules by cleaving their 5'-ends.</text>
</comment>
<evidence type="ECO:0000256" key="5">
    <source>
        <dbReference type="ARBA" id="ARBA00022801"/>
    </source>
</evidence>
<comment type="catalytic activity">
    <reaction evidence="6">
        <text>Endonucleolytic cleavage of RNA, removing 5'-extranucleotides from tRNA precursor.</text>
        <dbReference type="EC" id="3.1.26.5"/>
    </reaction>
</comment>
<evidence type="ECO:0000256" key="3">
    <source>
        <dbReference type="ARBA" id="ARBA00022722"/>
    </source>
</evidence>
<dbReference type="GO" id="GO:0030677">
    <property type="term" value="C:ribonuclease P complex"/>
    <property type="evidence" value="ECO:0007669"/>
    <property type="project" value="UniProtKB-UniRule"/>
</dbReference>
<dbReference type="GO" id="GO:0001682">
    <property type="term" value="P:tRNA 5'-leader removal"/>
    <property type="evidence" value="ECO:0007669"/>
    <property type="project" value="UniProtKB-UniRule"/>
</dbReference>